<protein>
    <recommendedName>
        <fullName evidence="1">Transposase IS4-like domain-containing protein</fullName>
    </recommendedName>
</protein>
<dbReference type="Gene3D" id="3.90.350.10">
    <property type="entry name" value="Transposase Inhibitor Protein From Tn5, Chain A, domain 1"/>
    <property type="match status" value="1"/>
</dbReference>
<dbReference type="GO" id="GO:0004803">
    <property type="term" value="F:transposase activity"/>
    <property type="evidence" value="ECO:0007669"/>
    <property type="project" value="InterPro"/>
</dbReference>
<evidence type="ECO:0000259" key="1">
    <source>
        <dbReference type="Pfam" id="PF01609"/>
    </source>
</evidence>
<dbReference type="InterPro" id="IPR002559">
    <property type="entry name" value="Transposase_11"/>
</dbReference>
<dbReference type="Pfam" id="PF01609">
    <property type="entry name" value="DDE_Tnp_1"/>
    <property type="match status" value="1"/>
</dbReference>
<feature type="domain" description="Transposase IS4-like" evidence="1">
    <location>
        <begin position="60"/>
        <end position="287"/>
    </location>
</feature>
<accession>A0A3B0Y448</accession>
<proteinExistence type="predicted"/>
<dbReference type="InterPro" id="IPR047952">
    <property type="entry name" value="Transpos_IS4"/>
</dbReference>
<evidence type="ECO:0000313" key="2">
    <source>
        <dbReference type="EMBL" id="VAW75498.1"/>
    </source>
</evidence>
<sequence>MELDQFFKVVNHKKDASQYITKSAFFQARKQLSHTAFIDLNHQLIEGVYENGSYYKTWKGFRLCAIDGTSIRLPNEPDIIDYFGVQKGKPNQADCTLGMASVFYDVLNHTVIDASINPNHTSEKQCAAAHLNYAGQHDLIIYDRGYPAFWLYALHIKHQHVFCVREKTRQSDLVKSFILSKKKQAIVTFKPNKSSKKTCREKGLSITPIKLRLVRVDLASGVEVLVTNLIDTHQYDVSVFKSLYHLRWGIEENYKRLKQWVEIENFSGKSALSVKQDFYAKIVAINLTALMAMAAEKTIIKNTRHRKLKYQINFAQALSKMKHRIVCLILQAHNDILGQIEQTIRYISTTIESVRLGRAAPRRLRNMKNDIHFPAYKSAL</sequence>
<dbReference type="InterPro" id="IPR012337">
    <property type="entry name" value="RNaseH-like_sf"/>
</dbReference>
<dbReference type="AlphaFoldDB" id="A0A3B0Y448"/>
<dbReference type="SUPFAM" id="SSF53098">
    <property type="entry name" value="Ribonuclease H-like"/>
    <property type="match status" value="1"/>
</dbReference>
<dbReference type="GO" id="GO:0003677">
    <property type="term" value="F:DNA binding"/>
    <property type="evidence" value="ECO:0007669"/>
    <property type="project" value="InterPro"/>
</dbReference>
<organism evidence="2">
    <name type="scientific">hydrothermal vent metagenome</name>
    <dbReference type="NCBI Taxonomy" id="652676"/>
    <lineage>
        <taxon>unclassified sequences</taxon>
        <taxon>metagenomes</taxon>
        <taxon>ecological metagenomes</taxon>
    </lineage>
</organism>
<reference evidence="2" key="1">
    <citation type="submission" date="2018-06" db="EMBL/GenBank/DDBJ databases">
        <authorList>
            <person name="Zhirakovskaya E."/>
        </authorList>
    </citation>
    <scope>NUCLEOTIDE SEQUENCE</scope>
</reference>
<dbReference type="EMBL" id="UOFL01000084">
    <property type="protein sequence ID" value="VAW75498.1"/>
    <property type="molecule type" value="Genomic_DNA"/>
</dbReference>
<name>A0A3B0Y448_9ZZZZ</name>
<gene>
    <name evidence="2" type="ORF">MNBD_GAMMA12-2002</name>
</gene>
<dbReference type="PANTHER" id="PTHR37529:SF1">
    <property type="entry name" value="TRANSPOSASE INSG FOR INSERTION SEQUENCE ELEMENT IS4-RELATED"/>
    <property type="match status" value="1"/>
</dbReference>
<dbReference type="PANTHER" id="PTHR37529">
    <property type="entry name" value="TRANSPOSASE INSG FOR INSERTION SEQUENCE ELEMENT IS4-RELATED"/>
    <property type="match status" value="1"/>
</dbReference>
<dbReference type="GO" id="GO:0006313">
    <property type="term" value="P:DNA transposition"/>
    <property type="evidence" value="ECO:0007669"/>
    <property type="project" value="InterPro"/>
</dbReference>
<dbReference type="NCBIfam" id="NF033592">
    <property type="entry name" value="transpos_IS4_1"/>
    <property type="match status" value="1"/>
</dbReference>